<accession>A0A4Q7MYK4</accession>
<evidence type="ECO:0000313" key="1">
    <source>
        <dbReference type="EMBL" id="RZS72230.1"/>
    </source>
</evidence>
<dbReference type="OrthoDB" id="24355at2"/>
<dbReference type="InterPro" id="IPR036188">
    <property type="entry name" value="FAD/NAD-bd_sf"/>
</dbReference>
<evidence type="ECO:0000313" key="2">
    <source>
        <dbReference type="Proteomes" id="UP000293874"/>
    </source>
</evidence>
<organism evidence="1 2">
    <name type="scientific">Pseudobacter ginsenosidimutans</name>
    <dbReference type="NCBI Taxonomy" id="661488"/>
    <lineage>
        <taxon>Bacteria</taxon>
        <taxon>Pseudomonadati</taxon>
        <taxon>Bacteroidota</taxon>
        <taxon>Chitinophagia</taxon>
        <taxon>Chitinophagales</taxon>
        <taxon>Chitinophagaceae</taxon>
        <taxon>Pseudobacter</taxon>
    </lineage>
</organism>
<dbReference type="AlphaFoldDB" id="A0A4Q7MYK4"/>
<dbReference type="Gene3D" id="3.50.50.60">
    <property type="entry name" value="FAD/NAD(P)-binding domain"/>
    <property type="match status" value="1"/>
</dbReference>
<dbReference type="RefSeq" id="WP_130542669.1">
    <property type="nucleotide sequence ID" value="NZ_CP042431.1"/>
</dbReference>
<comment type="caution">
    <text evidence="1">The sequence shown here is derived from an EMBL/GenBank/DDBJ whole genome shotgun (WGS) entry which is preliminary data.</text>
</comment>
<proteinExistence type="predicted"/>
<sequence length="387" mass="45109">MIRNEPGNKRRYDYIFTGAGCAAMSLLMRLLKHPSTSNKRILLVDKDNSGMYNKTWCFWEKGTGFFESIVHHQYDQLWYYGNEYSKCSNIFPYHYKMIRGEDFYHHCMKEIARYPNVEWLREEVSAIDGEGEEATAQINGQIFSASYIFNSIIFRPPVLKKNEHMLLQHFKGWFIETEEPVFDPAAATLMDFRVSQEHGTAFVYVMPLSQRRALVEYTLFTTELLTAEQYETALKQYLQANIKSTYTVLNKEEGKIPMTNYRWPESKGRLINIGTAGGQTKPSSGYTFQFIQQQADLLCHQLAKDQQPRPKSYQHTRFHFYDAVLLEVLAKQYSPGEIIFTRLFSKNKLSSVLQFLGNQSTLSDELRIISVLPKWTFLKAALNQVFR</sequence>
<dbReference type="Proteomes" id="UP000293874">
    <property type="component" value="Unassembled WGS sequence"/>
</dbReference>
<dbReference type="EMBL" id="SGXA01000002">
    <property type="protein sequence ID" value="RZS72230.1"/>
    <property type="molecule type" value="Genomic_DNA"/>
</dbReference>
<name>A0A4Q7MYK4_9BACT</name>
<dbReference type="Pfam" id="PF05834">
    <property type="entry name" value="Lycopene_cycl"/>
    <property type="match status" value="1"/>
</dbReference>
<protein>
    <submittedName>
        <fullName evidence="1">Lycopene beta-cyclase</fullName>
    </submittedName>
</protein>
<dbReference type="SUPFAM" id="SSF51905">
    <property type="entry name" value="FAD/NAD(P)-binding domain"/>
    <property type="match status" value="1"/>
</dbReference>
<gene>
    <name evidence="1" type="ORF">EV199_4146</name>
</gene>
<keyword evidence="2" id="KW-1185">Reference proteome</keyword>
<reference evidence="1 2" key="1">
    <citation type="submission" date="2019-02" db="EMBL/GenBank/DDBJ databases">
        <title>Genomic Encyclopedia of Type Strains, Phase IV (KMG-IV): sequencing the most valuable type-strain genomes for metagenomic binning, comparative biology and taxonomic classification.</title>
        <authorList>
            <person name="Goeker M."/>
        </authorList>
    </citation>
    <scope>NUCLEOTIDE SEQUENCE [LARGE SCALE GENOMIC DNA]</scope>
    <source>
        <strain evidence="1 2">DSM 18116</strain>
    </source>
</reference>